<evidence type="ECO:0000259" key="8">
    <source>
        <dbReference type="Pfam" id="PF00849"/>
    </source>
</evidence>
<gene>
    <name evidence="10" type="ORF">SAMN02745729_105220</name>
</gene>
<protein>
    <recommendedName>
        <fullName evidence="7">Pseudouridine synthase</fullName>
        <ecNumber evidence="7">5.4.99.-</ecNumber>
    </recommendedName>
</protein>
<comment type="similarity">
    <text evidence="1 7">Belongs to the pseudouridine synthase RsuA family.</text>
</comment>
<comment type="function">
    <text evidence="5">Responsible for synthesis of pseudouridine from uracil-516 in 16S ribosomal RNA.</text>
</comment>
<dbReference type="InterPro" id="IPR050343">
    <property type="entry name" value="RsuA_PseudoU_synthase"/>
</dbReference>
<evidence type="ECO:0000259" key="9">
    <source>
        <dbReference type="Pfam" id="PF01479"/>
    </source>
</evidence>
<dbReference type="OrthoDB" id="9807213at2"/>
<dbReference type="InterPro" id="IPR018496">
    <property type="entry name" value="PsdUridine_synth_RsuA/RluB_CS"/>
</dbReference>
<dbReference type="EC" id="5.4.99.-" evidence="7"/>
<dbReference type="InterPro" id="IPR042092">
    <property type="entry name" value="PsdUridine_s_RsuA/RluB/E/F_cat"/>
</dbReference>
<proteinExistence type="inferred from homology"/>
<dbReference type="InterPro" id="IPR036986">
    <property type="entry name" value="S4_RNA-bd_sf"/>
</dbReference>
<dbReference type="InterPro" id="IPR020103">
    <property type="entry name" value="PsdUridine_synth_cat_dom_sf"/>
</dbReference>
<dbReference type="InterPro" id="IPR000748">
    <property type="entry name" value="PsdUridine_synth_RsuA/RluB/E/F"/>
</dbReference>
<dbReference type="Pfam" id="PF01479">
    <property type="entry name" value="S4"/>
    <property type="match status" value="1"/>
</dbReference>
<evidence type="ECO:0000256" key="5">
    <source>
        <dbReference type="ARBA" id="ARBA00037590"/>
    </source>
</evidence>
<evidence type="ECO:0000256" key="1">
    <source>
        <dbReference type="ARBA" id="ARBA00008348"/>
    </source>
</evidence>
<dbReference type="PROSITE" id="PS01149">
    <property type="entry name" value="PSI_RSU"/>
    <property type="match status" value="1"/>
</dbReference>
<dbReference type="Gene3D" id="3.10.290.10">
    <property type="entry name" value="RNA-binding S4 domain"/>
    <property type="match status" value="1"/>
</dbReference>
<dbReference type="EMBL" id="FNRJ01000005">
    <property type="protein sequence ID" value="SEA65706.1"/>
    <property type="molecule type" value="Genomic_DNA"/>
</dbReference>
<dbReference type="InterPro" id="IPR002942">
    <property type="entry name" value="S4_RNA-bd"/>
</dbReference>
<dbReference type="STRING" id="1122198.SAMN02745729_105220"/>
<dbReference type="AlphaFoldDB" id="A0A1H4CZM2"/>
<dbReference type="InterPro" id="IPR006145">
    <property type="entry name" value="PsdUridine_synth_RsuA/RluA"/>
</dbReference>
<dbReference type="Gene3D" id="3.30.70.580">
    <property type="entry name" value="Pseudouridine synthase I, catalytic domain, N-terminal subdomain"/>
    <property type="match status" value="1"/>
</dbReference>
<evidence type="ECO:0000256" key="4">
    <source>
        <dbReference type="ARBA" id="ARBA00036749"/>
    </source>
</evidence>
<dbReference type="CDD" id="cd00165">
    <property type="entry name" value="S4"/>
    <property type="match status" value="1"/>
</dbReference>
<evidence type="ECO:0000256" key="2">
    <source>
        <dbReference type="ARBA" id="ARBA00022884"/>
    </source>
</evidence>
<sequence>MRLDRFICKHTEHGHQQAKRLVASGRVSVNGEVVTNLRAEIDRFMCVELDGRRLQQQQSHYLMLNKPTGYLSATSDPQHPTVLELVPPELRTNLHLAGRLDRATTGLLLLTNDGLWSRRITAPEQKIPKVYHVTTAEPIHLDAEACFAAGVWLAREGIFTSPAQLERISPCEAHLTIYEGRHHQVKRMFAAIGNAVTALHRESMGSIRLDPDLAPGQYRPLTATELKQG</sequence>
<dbReference type="Pfam" id="PF00849">
    <property type="entry name" value="PseudoU_synth_2"/>
    <property type="match status" value="1"/>
</dbReference>
<evidence type="ECO:0000313" key="11">
    <source>
        <dbReference type="Proteomes" id="UP000242469"/>
    </source>
</evidence>
<dbReference type="PANTHER" id="PTHR47683">
    <property type="entry name" value="PSEUDOURIDINE SYNTHASE FAMILY PROTEIN-RELATED"/>
    <property type="match status" value="1"/>
</dbReference>
<dbReference type="Gene3D" id="3.30.70.1560">
    <property type="entry name" value="Alpha-L RNA-binding motif"/>
    <property type="match status" value="1"/>
</dbReference>
<dbReference type="PROSITE" id="PS50889">
    <property type="entry name" value="S4"/>
    <property type="match status" value="1"/>
</dbReference>
<dbReference type="SUPFAM" id="SSF55174">
    <property type="entry name" value="Alpha-L RNA-binding motif"/>
    <property type="match status" value="1"/>
</dbReference>
<evidence type="ECO:0000256" key="6">
    <source>
        <dbReference type="PROSITE-ProRule" id="PRU00182"/>
    </source>
</evidence>
<keyword evidence="2 6" id="KW-0694">RNA-binding</keyword>
<dbReference type="RefSeq" id="WP_091825691.1">
    <property type="nucleotide sequence ID" value="NZ_FNRJ01000005.1"/>
</dbReference>
<dbReference type="GO" id="GO:0003723">
    <property type="term" value="F:RNA binding"/>
    <property type="evidence" value="ECO:0007669"/>
    <property type="project" value="UniProtKB-KW"/>
</dbReference>
<dbReference type="NCBIfam" id="TIGR00093">
    <property type="entry name" value="pseudouridine synthase"/>
    <property type="match status" value="1"/>
</dbReference>
<dbReference type="GO" id="GO:0000455">
    <property type="term" value="P:enzyme-directed rRNA pseudouridine synthesis"/>
    <property type="evidence" value="ECO:0007669"/>
    <property type="project" value="UniProtKB-ARBA"/>
</dbReference>
<evidence type="ECO:0000256" key="7">
    <source>
        <dbReference type="RuleBase" id="RU003887"/>
    </source>
</evidence>
<accession>A0A1H4CZM2</accession>
<dbReference type="GO" id="GO:0160136">
    <property type="term" value="F:16S rRNA pseudouridine(516) synthase activity"/>
    <property type="evidence" value="ECO:0007669"/>
    <property type="project" value="UniProtKB-EC"/>
</dbReference>
<dbReference type="CDD" id="cd02553">
    <property type="entry name" value="PseudoU_synth_RsuA"/>
    <property type="match status" value="1"/>
</dbReference>
<organism evidence="10 11">
    <name type="scientific">Marinobacterium iners DSM 11526</name>
    <dbReference type="NCBI Taxonomy" id="1122198"/>
    <lineage>
        <taxon>Bacteria</taxon>
        <taxon>Pseudomonadati</taxon>
        <taxon>Pseudomonadota</taxon>
        <taxon>Gammaproteobacteria</taxon>
        <taxon>Oceanospirillales</taxon>
        <taxon>Oceanospirillaceae</taxon>
        <taxon>Marinobacterium</taxon>
    </lineage>
</organism>
<dbReference type="PANTHER" id="PTHR47683:SF4">
    <property type="entry name" value="PSEUDOURIDINE SYNTHASE"/>
    <property type="match status" value="1"/>
</dbReference>
<reference evidence="11" key="1">
    <citation type="submission" date="2016-10" db="EMBL/GenBank/DDBJ databases">
        <authorList>
            <person name="Varghese N."/>
            <person name="Submissions S."/>
        </authorList>
    </citation>
    <scope>NUCLEOTIDE SEQUENCE [LARGE SCALE GENOMIC DNA]</scope>
    <source>
        <strain evidence="11">DSM 11526</strain>
    </source>
</reference>
<comment type="catalytic activity">
    <reaction evidence="4">
        <text>uridine(516) in 16S rRNA = pseudouridine(516) in 16S rRNA</text>
        <dbReference type="Rhea" id="RHEA:38867"/>
        <dbReference type="Rhea" id="RHEA-COMP:10089"/>
        <dbReference type="Rhea" id="RHEA-COMP:10090"/>
        <dbReference type="ChEBI" id="CHEBI:65314"/>
        <dbReference type="ChEBI" id="CHEBI:65315"/>
        <dbReference type="EC" id="5.4.99.19"/>
    </reaction>
</comment>
<dbReference type="InterPro" id="IPR020094">
    <property type="entry name" value="TruA/RsuA/RluB/E/F_N"/>
</dbReference>
<feature type="domain" description="RNA-binding S4" evidence="9">
    <location>
        <begin position="1"/>
        <end position="37"/>
    </location>
</feature>
<evidence type="ECO:0000313" key="10">
    <source>
        <dbReference type="EMBL" id="SEA65706.1"/>
    </source>
</evidence>
<feature type="domain" description="Pseudouridine synthase RsuA/RluA-like" evidence="8">
    <location>
        <begin position="60"/>
        <end position="191"/>
    </location>
</feature>
<evidence type="ECO:0000256" key="3">
    <source>
        <dbReference type="ARBA" id="ARBA00023235"/>
    </source>
</evidence>
<dbReference type="SUPFAM" id="SSF55120">
    <property type="entry name" value="Pseudouridine synthase"/>
    <property type="match status" value="1"/>
</dbReference>
<dbReference type="Proteomes" id="UP000242469">
    <property type="component" value="Unassembled WGS sequence"/>
</dbReference>
<name>A0A1H4CZM2_9GAMM</name>
<keyword evidence="3 7" id="KW-0413">Isomerase</keyword>
<keyword evidence="11" id="KW-1185">Reference proteome</keyword>